<gene>
    <name evidence="3" type="ORF">GCM10010921_15220</name>
</gene>
<dbReference type="Proteomes" id="UP000657592">
    <property type="component" value="Unassembled WGS sequence"/>
</dbReference>
<organism evidence="3 4">
    <name type="scientific">Microbacterium album</name>
    <dbReference type="NCBI Taxonomy" id="2053191"/>
    <lineage>
        <taxon>Bacteria</taxon>
        <taxon>Bacillati</taxon>
        <taxon>Actinomycetota</taxon>
        <taxon>Actinomycetes</taxon>
        <taxon>Micrococcales</taxon>
        <taxon>Microbacteriaceae</taxon>
        <taxon>Microbacterium</taxon>
    </lineage>
</organism>
<dbReference type="Gene3D" id="2.30.30.110">
    <property type="match status" value="1"/>
</dbReference>
<dbReference type="Pfam" id="PF02452">
    <property type="entry name" value="PemK_toxin"/>
    <property type="match status" value="1"/>
</dbReference>
<comment type="similarity">
    <text evidence="1">Belongs to the PemK/MazF family.</text>
</comment>
<dbReference type="SUPFAM" id="SSF50118">
    <property type="entry name" value="Cell growth inhibitor/plasmid maintenance toxic component"/>
    <property type="match status" value="1"/>
</dbReference>
<evidence type="ECO:0000256" key="2">
    <source>
        <dbReference type="ARBA" id="ARBA00022649"/>
    </source>
</evidence>
<reference evidence="3" key="2">
    <citation type="submission" date="2020-09" db="EMBL/GenBank/DDBJ databases">
        <authorList>
            <person name="Sun Q."/>
            <person name="Zhou Y."/>
        </authorList>
    </citation>
    <scope>NUCLEOTIDE SEQUENCE</scope>
    <source>
        <strain evidence="3">CGMCC 1.15794</strain>
    </source>
</reference>
<dbReference type="RefSeq" id="WP_188755677.1">
    <property type="nucleotide sequence ID" value="NZ_BMJY01000005.1"/>
</dbReference>
<dbReference type="GO" id="GO:0006402">
    <property type="term" value="P:mRNA catabolic process"/>
    <property type="evidence" value="ECO:0007669"/>
    <property type="project" value="TreeGrafter"/>
</dbReference>
<dbReference type="InterPro" id="IPR003477">
    <property type="entry name" value="PemK-like"/>
</dbReference>
<dbReference type="PANTHER" id="PTHR33988">
    <property type="entry name" value="ENDORIBONUCLEASE MAZF-RELATED"/>
    <property type="match status" value="1"/>
</dbReference>
<name>A0A917IEN1_9MICO</name>
<evidence type="ECO:0000313" key="3">
    <source>
        <dbReference type="EMBL" id="GGH42177.1"/>
    </source>
</evidence>
<reference evidence="3" key="1">
    <citation type="journal article" date="2014" name="Int. J. Syst. Evol. Microbiol.">
        <title>Complete genome sequence of Corynebacterium casei LMG S-19264T (=DSM 44701T), isolated from a smear-ripened cheese.</title>
        <authorList>
            <consortium name="US DOE Joint Genome Institute (JGI-PGF)"/>
            <person name="Walter F."/>
            <person name="Albersmeier A."/>
            <person name="Kalinowski J."/>
            <person name="Ruckert C."/>
        </authorList>
    </citation>
    <scope>NUCLEOTIDE SEQUENCE</scope>
    <source>
        <strain evidence="3">CGMCC 1.15794</strain>
    </source>
</reference>
<evidence type="ECO:0000256" key="1">
    <source>
        <dbReference type="ARBA" id="ARBA00007521"/>
    </source>
</evidence>
<keyword evidence="2" id="KW-1277">Toxin-antitoxin system</keyword>
<proteinExistence type="inferred from homology"/>
<dbReference type="PANTHER" id="PTHR33988:SF1">
    <property type="entry name" value="ENDORIBONUCLEASE MAZF7-RELATED"/>
    <property type="match status" value="1"/>
</dbReference>
<accession>A0A917IEN1</accession>
<dbReference type="GO" id="GO:0004521">
    <property type="term" value="F:RNA endonuclease activity"/>
    <property type="evidence" value="ECO:0007669"/>
    <property type="project" value="TreeGrafter"/>
</dbReference>
<dbReference type="GO" id="GO:0016075">
    <property type="term" value="P:rRNA catabolic process"/>
    <property type="evidence" value="ECO:0007669"/>
    <property type="project" value="TreeGrafter"/>
</dbReference>
<dbReference type="AlphaFoldDB" id="A0A917IEN1"/>
<dbReference type="GO" id="GO:0003677">
    <property type="term" value="F:DNA binding"/>
    <property type="evidence" value="ECO:0007669"/>
    <property type="project" value="InterPro"/>
</dbReference>
<dbReference type="EMBL" id="BMJY01000005">
    <property type="protein sequence ID" value="GGH42177.1"/>
    <property type="molecule type" value="Genomic_DNA"/>
</dbReference>
<sequence length="112" mass="12418">MSELLPGRVVWGDLDPVEGREQGGRRPLLVVSSQDHLDTVTLLVTVVPITSRDRGWSNHVRIEPAVGLPRESFAMTEQVRTIARSRVRSYGGVVAPATLAAVRMWINDFLND</sequence>
<comment type="caution">
    <text evidence="3">The sequence shown here is derived from an EMBL/GenBank/DDBJ whole genome shotgun (WGS) entry which is preliminary data.</text>
</comment>
<dbReference type="InterPro" id="IPR011067">
    <property type="entry name" value="Plasmid_toxin/cell-grow_inhib"/>
</dbReference>
<protein>
    <submittedName>
        <fullName evidence="3">mRNA interferase</fullName>
    </submittedName>
</protein>
<evidence type="ECO:0000313" key="4">
    <source>
        <dbReference type="Proteomes" id="UP000657592"/>
    </source>
</evidence>
<keyword evidence="4" id="KW-1185">Reference proteome</keyword>